<dbReference type="VEuPathDB" id="FungiDB:RhiirFUN_005115"/>
<keyword evidence="2" id="KW-1185">Reference proteome</keyword>
<gene>
    <name evidence="1" type="ORF">RhiirA4_486626</name>
</gene>
<organism evidence="1 2">
    <name type="scientific">Rhizophagus irregularis</name>
    <dbReference type="NCBI Taxonomy" id="588596"/>
    <lineage>
        <taxon>Eukaryota</taxon>
        <taxon>Fungi</taxon>
        <taxon>Fungi incertae sedis</taxon>
        <taxon>Mucoromycota</taxon>
        <taxon>Glomeromycotina</taxon>
        <taxon>Glomeromycetes</taxon>
        <taxon>Glomerales</taxon>
        <taxon>Glomeraceae</taxon>
        <taxon>Rhizophagus</taxon>
    </lineage>
</organism>
<protein>
    <recommendedName>
        <fullName evidence="3">Serine-threonine/tyrosine-protein kinase catalytic domain-containing protein</fullName>
    </recommendedName>
</protein>
<proteinExistence type="predicted"/>
<accession>A0A2I1HRL2</accession>
<dbReference type="AlphaFoldDB" id="A0A2I1HRL2"/>
<dbReference type="EMBL" id="LLXI01005479">
    <property type="protein sequence ID" value="PKY61531.1"/>
    <property type="molecule type" value="Genomic_DNA"/>
</dbReference>
<dbReference type="VEuPathDB" id="FungiDB:FUN_005482"/>
<evidence type="ECO:0008006" key="3">
    <source>
        <dbReference type="Google" id="ProtNLM"/>
    </source>
</evidence>
<comment type="caution">
    <text evidence="1">The sequence shown here is derived from an EMBL/GenBank/DDBJ whole genome shotgun (WGS) entry which is preliminary data.</text>
</comment>
<sequence length="120" mass="14565">MKRCWDPIPTNRPSAYELCMQIRDWYDIVFEYKLSDRQLAMKLEFEKEFRQEREDKWKARLAELTTNPCPLKKSQNMLTSKQLDYSKQLTQLLEAKDVEMETNNNTYQTRQFDMSLKLLL</sequence>
<name>A0A2I1HRL2_9GLOM</name>
<evidence type="ECO:0000313" key="2">
    <source>
        <dbReference type="Proteomes" id="UP000234323"/>
    </source>
</evidence>
<dbReference type="Proteomes" id="UP000234323">
    <property type="component" value="Unassembled WGS sequence"/>
</dbReference>
<reference evidence="1 2" key="1">
    <citation type="submission" date="2015-10" db="EMBL/GenBank/DDBJ databases">
        <title>Genome analyses suggest a sexual origin of heterokaryosis in a supposedly ancient asexual fungus.</title>
        <authorList>
            <person name="Ropars J."/>
            <person name="Sedzielewska K."/>
            <person name="Noel J."/>
            <person name="Charron P."/>
            <person name="Farinelli L."/>
            <person name="Marton T."/>
            <person name="Kruger M."/>
            <person name="Pelin A."/>
            <person name="Brachmann A."/>
            <person name="Corradi N."/>
        </authorList>
    </citation>
    <scope>NUCLEOTIDE SEQUENCE [LARGE SCALE GENOMIC DNA]</scope>
    <source>
        <strain evidence="1 2">A4</strain>
    </source>
</reference>
<evidence type="ECO:0000313" key="1">
    <source>
        <dbReference type="EMBL" id="PKY61531.1"/>
    </source>
</evidence>